<dbReference type="EMBL" id="CAXDID020000092">
    <property type="protein sequence ID" value="CAL6022990.1"/>
    <property type="molecule type" value="Genomic_DNA"/>
</dbReference>
<evidence type="ECO:0000313" key="1">
    <source>
        <dbReference type="EMBL" id="CAI9939027.1"/>
    </source>
</evidence>
<dbReference type="Gene3D" id="1.10.10.60">
    <property type="entry name" value="Homeodomain-like"/>
    <property type="match status" value="1"/>
</dbReference>
<evidence type="ECO:0000313" key="3">
    <source>
        <dbReference type="EMBL" id="CAL6022990.1"/>
    </source>
</evidence>
<proteinExistence type="predicted"/>
<sequence>MDFSTEDYEFTTFEELPYRQPPTIQPQNTIQQTAVMDQIMQKLDLILKQQTEAELRIRTLETSIQQDRADPQQWSDHEQKMYLKCLETIHKSNSAAISKILKTKTAKQVAAHSQRFFEKLGRHYNKECDDKEIKDMLQGCCALIQEIPQTLIQSALQPVAVLKSDDGKCGVQEYTEKYFANSKEIAKRFIQVLRPSQNAVVAAIYVAEKLVIKVEDVILCVIKAELCSCRDWKQE</sequence>
<protein>
    <submittedName>
        <fullName evidence="1">Myb-like protein</fullName>
    </submittedName>
    <submittedName>
        <fullName evidence="2">Myb-like_protein</fullName>
    </submittedName>
</protein>
<keyword evidence="4" id="KW-1185">Reference proteome</keyword>
<dbReference type="SUPFAM" id="SSF46689">
    <property type="entry name" value="Homeodomain-like"/>
    <property type="match status" value="1"/>
</dbReference>
<organism evidence="1">
    <name type="scientific">Hexamita inflata</name>
    <dbReference type="NCBI Taxonomy" id="28002"/>
    <lineage>
        <taxon>Eukaryota</taxon>
        <taxon>Metamonada</taxon>
        <taxon>Diplomonadida</taxon>
        <taxon>Hexamitidae</taxon>
        <taxon>Hexamitinae</taxon>
        <taxon>Hexamita</taxon>
    </lineage>
</organism>
<dbReference type="InterPro" id="IPR009057">
    <property type="entry name" value="Homeodomain-like_sf"/>
</dbReference>
<name>A0AA86U5W5_9EUKA</name>
<comment type="caution">
    <text evidence="1">The sequence shown here is derived from an EMBL/GenBank/DDBJ whole genome shotgun (WGS) entry which is preliminary data.</text>
</comment>
<reference evidence="1" key="1">
    <citation type="submission" date="2023-06" db="EMBL/GenBank/DDBJ databases">
        <authorList>
            <person name="Kurt Z."/>
        </authorList>
    </citation>
    <scope>NUCLEOTIDE SEQUENCE</scope>
</reference>
<accession>A0AA86U5W5</accession>
<dbReference type="AlphaFoldDB" id="A0AA86U5W5"/>
<reference evidence="2 4" key="2">
    <citation type="submission" date="2024-07" db="EMBL/GenBank/DDBJ databases">
        <authorList>
            <person name="Akdeniz Z."/>
        </authorList>
    </citation>
    <scope>NUCLEOTIDE SEQUENCE [LARGE SCALE GENOMIC DNA]</scope>
</reference>
<evidence type="ECO:0000313" key="2">
    <source>
        <dbReference type="EMBL" id="CAL6021997.1"/>
    </source>
</evidence>
<dbReference type="EMBL" id="CAXDID020000090">
    <property type="protein sequence ID" value="CAL6021997.1"/>
    <property type="molecule type" value="Genomic_DNA"/>
</dbReference>
<gene>
    <name evidence="1" type="ORF">HINF_LOCUS26672</name>
    <name evidence="2" type="ORF">HINF_LOCUS28435</name>
    <name evidence="3" type="ORF">HINF_LOCUS28914</name>
</gene>
<evidence type="ECO:0000313" key="4">
    <source>
        <dbReference type="Proteomes" id="UP001642409"/>
    </source>
</evidence>
<dbReference type="EMBL" id="CATOUU010000660">
    <property type="protein sequence ID" value="CAI9939027.1"/>
    <property type="molecule type" value="Genomic_DNA"/>
</dbReference>
<dbReference type="Proteomes" id="UP001642409">
    <property type="component" value="Unassembled WGS sequence"/>
</dbReference>